<dbReference type="GeneID" id="66052842"/>
<dbReference type="InterPro" id="IPR027377">
    <property type="entry name" value="ZAR1/RTP1-5-like_Znf-3CxxC"/>
</dbReference>
<reference evidence="5 6" key="1">
    <citation type="journal article" date="2007" name="Science">
        <title>The Chlamydomonas genome reveals the evolution of key animal and plant functions.</title>
        <authorList>
            <person name="Merchant S.S."/>
            <person name="Prochnik S.E."/>
            <person name="Vallon O."/>
            <person name="Harris E.H."/>
            <person name="Karpowicz S.J."/>
            <person name="Witman G.B."/>
            <person name="Terry A."/>
            <person name="Salamov A."/>
            <person name="Fritz-Laylin L.K."/>
            <person name="Marechal-Drouard L."/>
            <person name="Marshall W.F."/>
            <person name="Qu L.H."/>
            <person name="Nelson D.R."/>
            <person name="Sanderfoot A.A."/>
            <person name="Spalding M.H."/>
            <person name="Kapitonov V.V."/>
            <person name="Ren Q."/>
            <person name="Ferris P."/>
            <person name="Lindquist E."/>
            <person name="Shapiro H."/>
            <person name="Lucas S.M."/>
            <person name="Grimwood J."/>
            <person name="Schmutz J."/>
            <person name="Cardol P."/>
            <person name="Cerutti H."/>
            <person name="Chanfreau G."/>
            <person name="Chen C.L."/>
            <person name="Cognat V."/>
            <person name="Croft M.T."/>
            <person name="Dent R."/>
            <person name="Dutcher S."/>
            <person name="Fernandez E."/>
            <person name="Fukuzawa H."/>
            <person name="Gonzalez-Ballester D."/>
            <person name="Gonzalez-Halphen D."/>
            <person name="Hallmann A."/>
            <person name="Hanikenne M."/>
            <person name="Hippler M."/>
            <person name="Inwood W."/>
            <person name="Jabbari K."/>
            <person name="Kalanon M."/>
            <person name="Kuras R."/>
            <person name="Lefebvre P.A."/>
            <person name="Lemaire S.D."/>
            <person name="Lobanov A.V."/>
            <person name="Lohr M."/>
            <person name="Manuell A."/>
            <person name="Meier I."/>
            <person name="Mets L."/>
            <person name="Mittag M."/>
            <person name="Mittelmeier T."/>
            <person name="Moroney J.V."/>
            <person name="Moseley J."/>
            <person name="Napoli C."/>
            <person name="Nedelcu A.M."/>
            <person name="Niyogi K."/>
            <person name="Novoselov S.V."/>
            <person name="Paulsen I.T."/>
            <person name="Pazour G."/>
            <person name="Purton S."/>
            <person name="Ral J.P."/>
            <person name="Riano-Pachon D.M."/>
            <person name="Riekhof W."/>
            <person name="Rymarquis L."/>
            <person name="Schroda M."/>
            <person name="Stern D."/>
            <person name="Umen J."/>
            <person name="Willows R."/>
            <person name="Wilson N."/>
            <person name="Zimmer S.L."/>
            <person name="Allmer J."/>
            <person name="Balk J."/>
            <person name="Bisova K."/>
            <person name="Chen C.J."/>
            <person name="Elias M."/>
            <person name="Gendler K."/>
            <person name="Hauser C."/>
            <person name="Lamb M.R."/>
            <person name="Ledford H."/>
            <person name="Long J.C."/>
            <person name="Minagawa J."/>
            <person name="Page M.D."/>
            <person name="Pan J."/>
            <person name="Pootakham W."/>
            <person name="Roje S."/>
            <person name="Rose A."/>
            <person name="Stahlberg E."/>
            <person name="Terauchi A.M."/>
            <person name="Yang P."/>
            <person name="Ball S."/>
            <person name="Bowler C."/>
            <person name="Dieckmann C.L."/>
            <person name="Gladyshev V.N."/>
            <person name="Green P."/>
            <person name="Jorgensen R."/>
            <person name="Mayfield S."/>
            <person name="Mueller-Roeber B."/>
            <person name="Rajamani S."/>
            <person name="Sayre R.T."/>
            <person name="Brokstein P."/>
            <person name="Dubchak I."/>
            <person name="Goodstein D."/>
            <person name="Hornick L."/>
            <person name="Huang Y.W."/>
            <person name="Jhaveri J."/>
            <person name="Luo Y."/>
            <person name="Martinez D."/>
            <person name="Ngau W.C."/>
            <person name="Otillar B."/>
            <person name="Poliakov A."/>
            <person name="Porter A."/>
            <person name="Szajkowski L."/>
            <person name="Werner G."/>
            <person name="Zhou K."/>
            <person name="Grigoriev I.V."/>
            <person name="Rokhsar D.S."/>
            <person name="Grossman A.R."/>
        </authorList>
    </citation>
    <scope>NUCLEOTIDE SEQUENCE [LARGE SCALE GENOMIC DNA]</scope>
    <source>
        <strain evidence="6">CC-503</strain>
    </source>
</reference>
<evidence type="ECO:0000256" key="2">
    <source>
        <dbReference type="ARBA" id="ARBA00022771"/>
    </source>
</evidence>
<evidence type="ECO:0000256" key="3">
    <source>
        <dbReference type="ARBA" id="ARBA00022833"/>
    </source>
</evidence>
<dbReference type="InterPro" id="IPR033446">
    <property type="entry name" value="ZCCHC24_Znf-3CxxC"/>
</dbReference>
<dbReference type="Proteomes" id="UP000006906">
    <property type="component" value="Chromosome 3"/>
</dbReference>
<evidence type="ECO:0000256" key="1">
    <source>
        <dbReference type="ARBA" id="ARBA00022723"/>
    </source>
</evidence>
<dbReference type="PaxDb" id="3055-EDP05987"/>
<accession>A0A2K3DX55</accession>
<sequence length="155" mass="17217">MGKKQTGLTPYQGPKRVFGAFRCEDCRKHWYSGNSWANTGQQCKSCGELVYPYSQRPLEKRDSDDEAVVTTKPHPAALCGKCKQLGYPCTELDSDEEGGGRRRGTYGRDLAGLFGSLRLRLSGVRWQTPDTRRQRSASVFAAPMGLRVRVLSSAP</sequence>
<dbReference type="AlphaFoldDB" id="A0A2K3DX55"/>
<proteinExistence type="predicted"/>
<keyword evidence="6" id="KW-1185">Reference proteome</keyword>
<keyword evidence="3" id="KW-0862">Zinc</keyword>
<evidence type="ECO:0000259" key="4">
    <source>
        <dbReference type="SMART" id="SM01328"/>
    </source>
</evidence>
<dbReference type="OrthoDB" id="539874at2759"/>
<gene>
    <name evidence="5" type="ORF">CHLRE_03g172322v5</name>
</gene>
<dbReference type="SMART" id="SM01328">
    <property type="entry name" value="zf-3CxxC"/>
    <property type="match status" value="1"/>
</dbReference>
<dbReference type="InParanoid" id="A0A2K3DX55"/>
<dbReference type="RefSeq" id="XP_042926029.1">
    <property type="nucleotide sequence ID" value="XM_043060900.1"/>
</dbReference>
<evidence type="ECO:0000313" key="6">
    <source>
        <dbReference type="Proteomes" id="UP000006906"/>
    </source>
</evidence>
<dbReference type="KEGG" id="cre:CHLRE_03g172322v5"/>
<dbReference type="GO" id="GO:0008270">
    <property type="term" value="F:zinc ion binding"/>
    <property type="evidence" value="ECO:0007669"/>
    <property type="project" value="UniProtKB-KW"/>
</dbReference>
<feature type="domain" description="3CxxC-type" evidence="4">
    <location>
        <begin position="16"/>
        <end position="85"/>
    </location>
</feature>
<dbReference type="Pfam" id="PF17180">
    <property type="entry name" value="Zn_ribbon_3CxxC_2"/>
    <property type="match status" value="1"/>
</dbReference>
<name>A0A2K3DX55_CHLRE</name>
<organism evidence="5 6">
    <name type="scientific">Chlamydomonas reinhardtii</name>
    <name type="common">Chlamydomonas smithii</name>
    <dbReference type="NCBI Taxonomy" id="3055"/>
    <lineage>
        <taxon>Eukaryota</taxon>
        <taxon>Viridiplantae</taxon>
        <taxon>Chlorophyta</taxon>
        <taxon>core chlorophytes</taxon>
        <taxon>Chlorophyceae</taxon>
        <taxon>CS clade</taxon>
        <taxon>Chlamydomonadales</taxon>
        <taxon>Chlamydomonadaceae</taxon>
        <taxon>Chlamydomonas</taxon>
    </lineage>
</organism>
<dbReference type="ExpressionAtlas" id="A0A2K3DX55">
    <property type="expression patterns" value="baseline and differential"/>
</dbReference>
<protein>
    <recommendedName>
        <fullName evidence="4">3CxxC-type domain-containing protein</fullName>
    </recommendedName>
</protein>
<dbReference type="Gramene" id="PNW85114">
    <property type="protein sequence ID" value="PNW85114"/>
    <property type="gene ID" value="CHLRE_03g172322v5"/>
</dbReference>
<keyword evidence="1" id="KW-0479">Metal-binding</keyword>
<evidence type="ECO:0000313" key="5">
    <source>
        <dbReference type="EMBL" id="PNW85114.1"/>
    </source>
</evidence>
<keyword evidence="2" id="KW-0863">Zinc-finger</keyword>
<dbReference type="EMBL" id="CM008964">
    <property type="protein sequence ID" value="PNW85114.1"/>
    <property type="molecule type" value="Genomic_DNA"/>
</dbReference>